<protein>
    <submittedName>
        <fullName evidence="2">F-box protein PP2-B10</fullName>
    </submittedName>
</protein>
<dbReference type="SUPFAM" id="SSF81383">
    <property type="entry name" value="F-box domain"/>
    <property type="match status" value="1"/>
</dbReference>
<dbReference type="OMA" id="ANAKRCI"/>
<dbReference type="CDD" id="cd22162">
    <property type="entry name" value="F-box_AtSKIP3-like"/>
    <property type="match status" value="1"/>
</dbReference>
<keyword evidence="3" id="KW-1185">Reference proteome</keyword>
<feature type="domain" description="F-box" evidence="1">
    <location>
        <begin position="1"/>
        <end position="46"/>
    </location>
</feature>
<evidence type="ECO:0000313" key="2">
    <source>
        <dbReference type="EMBL" id="KYP74578.1"/>
    </source>
</evidence>
<dbReference type="EMBL" id="CM003604">
    <property type="protein sequence ID" value="KYP74578.1"/>
    <property type="molecule type" value="Genomic_DNA"/>
</dbReference>
<dbReference type="Gramene" id="C.cajan_07063.t">
    <property type="protein sequence ID" value="C.cajan_07063.t"/>
    <property type="gene ID" value="C.cajan_07063"/>
</dbReference>
<dbReference type="OrthoDB" id="1918565at2759"/>
<reference evidence="2 3" key="1">
    <citation type="journal article" date="2012" name="Nat. Biotechnol.">
        <title>Draft genome sequence of pigeonpea (Cajanus cajan), an orphan legume crop of resource-poor farmers.</title>
        <authorList>
            <person name="Varshney R.K."/>
            <person name="Chen W."/>
            <person name="Li Y."/>
            <person name="Bharti A.K."/>
            <person name="Saxena R.K."/>
            <person name="Schlueter J.A."/>
            <person name="Donoghue M.T."/>
            <person name="Azam S."/>
            <person name="Fan G."/>
            <person name="Whaley A.M."/>
            <person name="Farmer A.D."/>
            <person name="Sheridan J."/>
            <person name="Iwata A."/>
            <person name="Tuteja R."/>
            <person name="Penmetsa R.V."/>
            <person name="Wu W."/>
            <person name="Upadhyaya H.D."/>
            <person name="Yang S.P."/>
            <person name="Shah T."/>
            <person name="Saxena K.B."/>
            <person name="Michael T."/>
            <person name="McCombie W.R."/>
            <person name="Yang B."/>
            <person name="Zhang G."/>
            <person name="Yang H."/>
            <person name="Wang J."/>
            <person name="Spillane C."/>
            <person name="Cook D.R."/>
            <person name="May G.D."/>
            <person name="Xu X."/>
            <person name="Jackson S.A."/>
        </authorList>
    </citation>
    <scope>NUCLEOTIDE SEQUENCE [LARGE SCALE GENOMIC DNA]</scope>
    <source>
        <strain evidence="3">cv. Asha</strain>
    </source>
</reference>
<dbReference type="STRING" id="3821.A0A151U5P2"/>
<dbReference type="PROSITE" id="PS50181">
    <property type="entry name" value="FBOX"/>
    <property type="match status" value="1"/>
</dbReference>
<dbReference type="SMART" id="SM00256">
    <property type="entry name" value="FBOX"/>
    <property type="match status" value="1"/>
</dbReference>
<organism evidence="2 3">
    <name type="scientific">Cajanus cajan</name>
    <name type="common">Pigeon pea</name>
    <name type="synonym">Cajanus indicus</name>
    <dbReference type="NCBI Taxonomy" id="3821"/>
    <lineage>
        <taxon>Eukaryota</taxon>
        <taxon>Viridiplantae</taxon>
        <taxon>Streptophyta</taxon>
        <taxon>Embryophyta</taxon>
        <taxon>Tracheophyta</taxon>
        <taxon>Spermatophyta</taxon>
        <taxon>Magnoliopsida</taxon>
        <taxon>eudicotyledons</taxon>
        <taxon>Gunneridae</taxon>
        <taxon>Pentapetalae</taxon>
        <taxon>rosids</taxon>
        <taxon>fabids</taxon>
        <taxon>Fabales</taxon>
        <taxon>Fabaceae</taxon>
        <taxon>Papilionoideae</taxon>
        <taxon>50 kb inversion clade</taxon>
        <taxon>NPAAA clade</taxon>
        <taxon>indigoferoid/millettioid clade</taxon>
        <taxon>Phaseoleae</taxon>
        <taxon>Cajanus</taxon>
    </lineage>
</organism>
<evidence type="ECO:0000259" key="1">
    <source>
        <dbReference type="PROSITE" id="PS50181"/>
    </source>
</evidence>
<dbReference type="Pfam" id="PF14299">
    <property type="entry name" value="PP2"/>
    <property type="match status" value="1"/>
</dbReference>
<sequence>MEFQALPEGCVASILSCTTPADVCRLSAVSKIFCSAAESDEVWERFLPSDYHSIVSQASAPLNYDSKKALYFALADRPVIIDQGRKSFQLEKKSGKKCYMLAARALTVIWGDNENYWTWIVDPNSRFPEIAELKDVCWLEIRGVINTRALSPNTQYAAYLVFKMIDAYGFRNRPVELSVEILGGHVSSKIVCLDSNRETPSNRVMGLQRPKDRNDGWLEIEMGEFFNPGLEDEVKMSVLETTNGNWKKGLFLEGIEVRPKREN</sequence>
<dbReference type="InterPro" id="IPR001810">
    <property type="entry name" value="F-box_dom"/>
</dbReference>
<name>A0A151U5P2_CAJCA</name>
<dbReference type="InterPro" id="IPR036047">
    <property type="entry name" value="F-box-like_dom_sf"/>
</dbReference>
<evidence type="ECO:0000313" key="3">
    <source>
        <dbReference type="Proteomes" id="UP000075243"/>
    </source>
</evidence>
<dbReference type="PANTHER" id="PTHR32278">
    <property type="entry name" value="F-BOX DOMAIN-CONTAINING PROTEIN"/>
    <property type="match status" value="1"/>
</dbReference>
<gene>
    <name evidence="2" type="ORF">KK1_007264</name>
</gene>
<proteinExistence type="predicted"/>
<accession>A0A151U5P2</accession>
<dbReference type="AlphaFoldDB" id="A0A151U5P2"/>
<dbReference type="Gene3D" id="1.20.1280.50">
    <property type="match status" value="1"/>
</dbReference>
<dbReference type="Proteomes" id="UP000075243">
    <property type="component" value="Chromosome 2"/>
</dbReference>
<dbReference type="Pfam" id="PF12937">
    <property type="entry name" value="F-box-like"/>
    <property type="match status" value="1"/>
</dbReference>
<dbReference type="InterPro" id="IPR025886">
    <property type="entry name" value="PP2-like"/>
</dbReference>
<dbReference type="PANTHER" id="PTHR32278:SF131">
    <property type="entry name" value="F-BOX PROTEIN PP2-A13"/>
    <property type="match status" value="1"/>
</dbReference>